<dbReference type="Gene3D" id="1.20.5.5270">
    <property type="match status" value="1"/>
</dbReference>
<dbReference type="Pfam" id="PF22667">
    <property type="entry name" value="Lon_lid"/>
    <property type="match status" value="1"/>
</dbReference>
<sequence>MKFFRKSEEDEQEAVLDELRQKIADAKMPPEVEKVALQELETLSKISPSASEYTIGLTYIDYLVSLPWNRRTEDTLDLNRAERILNEGHYGLYAVKERILEHMAVKVLVANRKPRLLIVDDEEIARKNLFHVLSRDSYEVYTAADGNEALDRLRSMEFDAVITDIKMPGKDGIEILEHIRTKYPDTRVIIITGYATVPSAVEAMKKGAFYYIAKPFKLEEVRTTLRQALEERKEARSVRGSVLCFAGPPGTGKTSMGRAVARALGRKFARISLGGMRDEAEIRGHRRTYVGARPGRIIEEIRRAEAGNPVVMLDELDKIGHDFKGDPDAALLEVLDPEQNHSFVDHYLDVPFDLSGVLFILTANVVENVQTALRDRMEVIEFSGYTQEEKAEIAARFLIPRQIRDKGLSAHSPVFRQEAVYKIINEYTHEAGTRSLERKIADICRKIARDTVSGAGTGPVEVDSSFVEHCLGQRRYLCGAPEKEDRVGVTAGLVWAESGGEIILVEAAKMRGKKELILTGSLGEVMKESAQAALSYIRSNAESFGIPDDFFEHHDIHIHVPSGAIRKDGPSAGITIAMALLSLLTGRPARREVALSGEITLTGRILPVGGIKEKILAAKRACITDIVLPEANRPETDALPDAVKGGIALHLVSSIEEAARLVLRERHPRTL</sequence>
<protein>
    <recommendedName>
        <fullName evidence="11 13">endopeptidase La</fullName>
        <ecNumber evidence="11 13">3.4.21.53</ecNumber>
    </recommendedName>
</protein>
<dbReference type="Pfam" id="PF00072">
    <property type="entry name" value="Response_reg"/>
    <property type="match status" value="1"/>
</dbReference>
<keyword evidence="5 13" id="KW-0720">Serine protease</keyword>
<evidence type="ECO:0000259" key="15">
    <source>
        <dbReference type="PROSITE" id="PS51786"/>
    </source>
</evidence>
<keyword evidence="9" id="KW-0804">Transcription</keyword>
<keyword evidence="4 13" id="KW-0378">Hydrolase</keyword>
<evidence type="ECO:0000256" key="4">
    <source>
        <dbReference type="ARBA" id="ARBA00022801"/>
    </source>
</evidence>
<name>A0A953JDG8_9BACT</name>
<dbReference type="SUPFAM" id="SSF54211">
    <property type="entry name" value="Ribosomal protein S5 domain 2-like"/>
    <property type="match status" value="1"/>
</dbReference>
<feature type="domain" description="Response regulatory" evidence="14">
    <location>
        <begin position="115"/>
        <end position="229"/>
    </location>
</feature>
<accession>A0A953JDG8</accession>
<dbReference type="PANTHER" id="PTHR10046">
    <property type="entry name" value="ATP DEPENDENT LON PROTEASE FAMILY MEMBER"/>
    <property type="match status" value="1"/>
</dbReference>
<feature type="domain" description="Lon proteolytic" evidence="15">
    <location>
        <begin position="484"/>
        <end position="665"/>
    </location>
</feature>
<dbReference type="GO" id="GO:0004176">
    <property type="term" value="F:ATP-dependent peptidase activity"/>
    <property type="evidence" value="ECO:0007669"/>
    <property type="project" value="UniProtKB-UniRule"/>
</dbReference>
<evidence type="ECO:0000259" key="14">
    <source>
        <dbReference type="PROSITE" id="PS50110"/>
    </source>
</evidence>
<dbReference type="InterPro" id="IPR020568">
    <property type="entry name" value="Ribosomal_Su5_D2-typ_SF"/>
</dbReference>
<evidence type="ECO:0000256" key="5">
    <source>
        <dbReference type="ARBA" id="ARBA00022825"/>
    </source>
</evidence>
<feature type="modified residue" description="4-aspartylphosphate" evidence="12">
    <location>
        <position position="164"/>
    </location>
</feature>
<dbReference type="GO" id="GO:0016887">
    <property type="term" value="F:ATP hydrolysis activity"/>
    <property type="evidence" value="ECO:0007669"/>
    <property type="project" value="InterPro"/>
</dbReference>
<keyword evidence="8" id="KW-0805">Transcription regulation</keyword>
<dbReference type="InterPro" id="IPR027065">
    <property type="entry name" value="Lon_Prtase"/>
</dbReference>
<evidence type="ECO:0000256" key="8">
    <source>
        <dbReference type="ARBA" id="ARBA00023015"/>
    </source>
</evidence>
<gene>
    <name evidence="16" type="ORF">K8I29_10215</name>
</gene>
<evidence type="ECO:0000256" key="12">
    <source>
        <dbReference type="PROSITE-ProRule" id="PRU00169"/>
    </source>
</evidence>
<comment type="catalytic activity">
    <reaction evidence="10 13">
        <text>Hydrolysis of proteins in presence of ATP.</text>
        <dbReference type="EC" id="3.4.21.53"/>
    </reaction>
</comment>
<dbReference type="InterPro" id="IPR001789">
    <property type="entry name" value="Sig_transdc_resp-reg_receiver"/>
</dbReference>
<evidence type="ECO:0000256" key="11">
    <source>
        <dbReference type="ARBA" id="ARBA00066743"/>
    </source>
</evidence>
<dbReference type="Gene3D" id="1.10.8.60">
    <property type="match status" value="1"/>
</dbReference>
<keyword evidence="6" id="KW-0067">ATP-binding</keyword>
<evidence type="ECO:0000256" key="13">
    <source>
        <dbReference type="PROSITE-ProRule" id="PRU01122"/>
    </source>
</evidence>
<dbReference type="FunFam" id="3.40.50.2300:FF:000018">
    <property type="entry name" value="DNA-binding transcriptional regulator NtrC"/>
    <property type="match status" value="1"/>
</dbReference>
<dbReference type="InterPro" id="IPR054594">
    <property type="entry name" value="Lon_lid"/>
</dbReference>
<keyword evidence="1 12" id="KW-0597">Phosphoprotein</keyword>
<evidence type="ECO:0000256" key="10">
    <source>
        <dbReference type="ARBA" id="ARBA00050665"/>
    </source>
</evidence>
<evidence type="ECO:0000256" key="6">
    <source>
        <dbReference type="ARBA" id="ARBA00022840"/>
    </source>
</evidence>
<evidence type="ECO:0000256" key="1">
    <source>
        <dbReference type="ARBA" id="ARBA00022553"/>
    </source>
</evidence>
<dbReference type="PROSITE" id="PS51786">
    <property type="entry name" value="LON_PROTEOLYTIC"/>
    <property type="match status" value="1"/>
</dbReference>
<dbReference type="SUPFAM" id="SSF52540">
    <property type="entry name" value="P-loop containing nucleoside triphosphate hydrolases"/>
    <property type="match status" value="1"/>
</dbReference>
<evidence type="ECO:0000256" key="7">
    <source>
        <dbReference type="ARBA" id="ARBA00023012"/>
    </source>
</evidence>
<dbReference type="SMART" id="SM00448">
    <property type="entry name" value="REC"/>
    <property type="match status" value="1"/>
</dbReference>
<dbReference type="InterPro" id="IPR011006">
    <property type="entry name" value="CheY-like_superfamily"/>
</dbReference>
<dbReference type="SMART" id="SM00382">
    <property type="entry name" value="AAA"/>
    <property type="match status" value="1"/>
</dbReference>
<dbReference type="InterPro" id="IPR008269">
    <property type="entry name" value="Lon_proteolytic"/>
</dbReference>
<feature type="active site" evidence="13">
    <location>
        <position position="571"/>
    </location>
</feature>
<dbReference type="InterPro" id="IPR003593">
    <property type="entry name" value="AAA+_ATPase"/>
</dbReference>
<comment type="similarity">
    <text evidence="13">Belongs to the peptidase S16 family.</text>
</comment>
<evidence type="ECO:0000313" key="16">
    <source>
        <dbReference type="EMBL" id="MBZ0156565.1"/>
    </source>
</evidence>
<dbReference type="AlphaFoldDB" id="A0A953JDG8"/>
<evidence type="ECO:0000256" key="9">
    <source>
        <dbReference type="ARBA" id="ARBA00023163"/>
    </source>
</evidence>
<keyword evidence="7" id="KW-0902">Two-component regulatory system</keyword>
<feature type="active site" evidence="13">
    <location>
        <position position="614"/>
    </location>
</feature>
<dbReference type="Gene3D" id="3.40.50.300">
    <property type="entry name" value="P-loop containing nucleotide triphosphate hydrolases"/>
    <property type="match status" value="1"/>
</dbReference>
<organism evidence="16 17">
    <name type="scientific">Candidatus Nitrobium versatile</name>
    <dbReference type="NCBI Taxonomy" id="2884831"/>
    <lineage>
        <taxon>Bacteria</taxon>
        <taxon>Pseudomonadati</taxon>
        <taxon>Nitrospirota</taxon>
        <taxon>Nitrospiria</taxon>
        <taxon>Nitrospirales</taxon>
        <taxon>Nitrospiraceae</taxon>
        <taxon>Candidatus Nitrobium</taxon>
    </lineage>
</organism>
<dbReference type="Pfam" id="PF05362">
    <property type="entry name" value="Lon_C"/>
    <property type="match status" value="1"/>
</dbReference>
<proteinExistence type="inferred from homology"/>
<keyword evidence="3" id="KW-0547">Nucleotide-binding</keyword>
<dbReference type="EC" id="3.4.21.53" evidence="11 13"/>
<keyword evidence="2 13" id="KW-0645">Protease</keyword>
<comment type="caution">
    <text evidence="16">The sequence shown here is derived from an EMBL/GenBank/DDBJ whole genome shotgun (WGS) entry which is preliminary data.</text>
</comment>
<dbReference type="Pfam" id="PF00004">
    <property type="entry name" value="AAA"/>
    <property type="match status" value="1"/>
</dbReference>
<dbReference type="InterPro" id="IPR003959">
    <property type="entry name" value="ATPase_AAA_core"/>
</dbReference>
<dbReference type="InterPro" id="IPR014721">
    <property type="entry name" value="Ribsml_uS5_D2-typ_fold_subgr"/>
</dbReference>
<dbReference type="GO" id="GO:0005524">
    <property type="term" value="F:ATP binding"/>
    <property type="evidence" value="ECO:0007669"/>
    <property type="project" value="UniProtKB-KW"/>
</dbReference>
<evidence type="ECO:0000256" key="3">
    <source>
        <dbReference type="ARBA" id="ARBA00022741"/>
    </source>
</evidence>
<dbReference type="EMBL" id="JAIOIV010000078">
    <property type="protein sequence ID" value="MBZ0156565.1"/>
    <property type="molecule type" value="Genomic_DNA"/>
</dbReference>
<reference evidence="16" key="2">
    <citation type="submission" date="2021-08" db="EMBL/GenBank/DDBJ databases">
        <authorList>
            <person name="Dalcin Martins P."/>
        </authorList>
    </citation>
    <scope>NUCLEOTIDE SEQUENCE</scope>
    <source>
        <strain evidence="16">MAG_39</strain>
    </source>
</reference>
<dbReference type="InterPro" id="IPR008268">
    <property type="entry name" value="Peptidase_S16_AS"/>
</dbReference>
<dbReference type="CDD" id="cd19500">
    <property type="entry name" value="RecA-like_Lon"/>
    <property type="match status" value="1"/>
</dbReference>
<dbReference type="Gene3D" id="3.30.230.10">
    <property type="match status" value="1"/>
</dbReference>
<dbReference type="InterPro" id="IPR027417">
    <property type="entry name" value="P-loop_NTPase"/>
</dbReference>
<dbReference type="PROSITE" id="PS01046">
    <property type="entry name" value="LON_SER"/>
    <property type="match status" value="1"/>
</dbReference>
<dbReference type="GO" id="GO:0006508">
    <property type="term" value="P:proteolysis"/>
    <property type="evidence" value="ECO:0007669"/>
    <property type="project" value="UniProtKB-KW"/>
</dbReference>
<dbReference type="GO" id="GO:0030163">
    <property type="term" value="P:protein catabolic process"/>
    <property type="evidence" value="ECO:0007669"/>
    <property type="project" value="InterPro"/>
</dbReference>
<dbReference type="Gene3D" id="3.40.50.2300">
    <property type="match status" value="1"/>
</dbReference>
<dbReference type="PRINTS" id="PR00830">
    <property type="entry name" value="ENDOLAPTASE"/>
</dbReference>
<evidence type="ECO:0000313" key="17">
    <source>
        <dbReference type="Proteomes" id="UP000705867"/>
    </source>
</evidence>
<dbReference type="Proteomes" id="UP000705867">
    <property type="component" value="Unassembled WGS sequence"/>
</dbReference>
<reference evidence="16" key="1">
    <citation type="journal article" date="2021" name="bioRxiv">
        <title>Unraveling nitrogen, sulfur and carbon metabolic pathways and microbial community transcriptional responses to substrate deprivation and toxicity stresses in a bioreactor mimicking anoxic brackish coastal sediment conditions.</title>
        <authorList>
            <person name="Martins P.D."/>
            <person name="Echeveste M.J."/>
            <person name="Arshad A."/>
            <person name="Kurth J."/>
            <person name="Ouboter H."/>
            <person name="Jetten M.S.M."/>
            <person name="Welte C.U."/>
        </authorList>
    </citation>
    <scope>NUCLEOTIDE SEQUENCE</scope>
    <source>
        <strain evidence="16">MAG_39</strain>
    </source>
</reference>
<evidence type="ECO:0000256" key="2">
    <source>
        <dbReference type="ARBA" id="ARBA00022670"/>
    </source>
</evidence>
<dbReference type="FunFam" id="3.40.50.300:FF:000021">
    <property type="entry name" value="Lon protease homolog"/>
    <property type="match status" value="1"/>
</dbReference>
<dbReference type="GO" id="GO:0004252">
    <property type="term" value="F:serine-type endopeptidase activity"/>
    <property type="evidence" value="ECO:0007669"/>
    <property type="project" value="UniProtKB-UniRule"/>
</dbReference>
<dbReference type="PROSITE" id="PS50110">
    <property type="entry name" value="RESPONSE_REGULATORY"/>
    <property type="match status" value="1"/>
</dbReference>
<dbReference type="GO" id="GO:0000160">
    <property type="term" value="P:phosphorelay signal transduction system"/>
    <property type="evidence" value="ECO:0007669"/>
    <property type="project" value="UniProtKB-KW"/>
</dbReference>
<dbReference type="SUPFAM" id="SSF52172">
    <property type="entry name" value="CheY-like"/>
    <property type="match status" value="1"/>
</dbReference>